<dbReference type="InterPro" id="IPR036890">
    <property type="entry name" value="HATPase_C_sf"/>
</dbReference>
<evidence type="ECO:0008006" key="3">
    <source>
        <dbReference type="Google" id="ProtNLM"/>
    </source>
</evidence>
<gene>
    <name evidence="1" type="ORF">H8744_02640</name>
</gene>
<reference evidence="1" key="1">
    <citation type="submission" date="2020-08" db="EMBL/GenBank/DDBJ databases">
        <title>Genome public.</title>
        <authorList>
            <person name="Liu C."/>
            <person name="Sun Q."/>
        </authorList>
    </citation>
    <scope>NUCLEOTIDE SEQUENCE</scope>
    <source>
        <strain evidence="1">N12</strain>
    </source>
</reference>
<accession>A0A926IP44</accession>
<name>A0A926IP44_9BACT</name>
<evidence type="ECO:0000313" key="2">
    <source>
        <dbReference type="Proteomes" id="UP000651085"/>
    </source>
</evidence>
<sequence length="1123" mass="129537">MTEVEYLESVQRSKNEAHEETMWGKPARDIVTGIGNNNGVDPVRAIWELVQNARDVTSNGRRAKIVFTRRENELVFRHDGIPFTHKTIEALILQTSSKVSSNNVQVGQYGTGFLTTHLFGLKFNLTAPLLTSDEFKRYYKIENFEIDRSATDKDVMKDKLKKQWNKTQDWGKVYAETTDEPYPFTEFRYQHEGDRARLNTAAAFAKAPAMAPYVLMLNNNVESIELVDEIKQESVKFMMAVKEAEYVESLTDGKIYKNKVVRTITNQATNESSDKTFFIYWIASNEQTGDEPKREKVSVILPITEDADGSRRVIRFDKDVPQIFIYLPLLGTEDWGFNFILHSSLFTCDKDSRDSLRLVGNGQNNDDQAESNRQIIELANKLIWQYIIAKHSTLADAKYLLRDSFHTHQSDEELAKYYIELQKAWRKKFETLCIVDGNPSGKNKVSAIKVLDETLSRACEEDASLLDAVYGLINKSKGWTVSRKEDMLYWSNTINRWYRDDTNTYALTIDNLVAAIPALEITIDDVSWLLRLCKYIVNIKRDDLLDTYTLIPNDNFKLQKKTPLVKPIQIDKVVRDLLDVMVPETVETFVHPSFADVCTFTTFGYDKVKSAISTYITEHNSNQNGQRSAIKNQKYQDMLITTKKFDSKPYSDKQYTDNVVKRILGLYKALLKDDAVGIENQLYPLFLEYYSINQNEDIASIDNNLYDFDVRQLFTALIYDSLFRFTVGESKASHATWVKTMVEILYKYQDQRSYLDNYQVYPDQMGVYKYASWLKKKPIDVPDRALEIYDTIIDPNVSVKSELVAKDYQDYFVGTSVLEAITYCNKIEDELEKKGYNITNYTHRQLVIEIIKHLTTNDEDTPKWSTLFKDIDAHKGQLTFSVITSQAKKDSIFSIIQVEDEKKLQQIAELAKDPDFDRILKLGREAIEREERELNDFQFKKELGNFVEDVLQNELNDILGDVELKISEPVSNEQGGQDLKVQLNGNTLYYIEVKSRWSTERSVLMSTLQHRTSYEQQNHYALCVAEMTMFTENAKKHEYPSFEEIKNHLTFVDNIGVLNERLKDATLDMDNQVHVAGGYQVLISQDVIRANGKTFTEFISALKKIVKAELGKDNHSLISMGTE</sequence>
<evidence type="ECO:0000313" key="1">
    <source>
        <dbReference type="EMBL" id="MBC8592155.1"/>
    </source>
</evidence>
<dbReference type="EMBL" id="JACRTF010000001">
    <property type="protein sequence ID" value="MBC8592155.1"/>
    <property type="molecule type" value="Genomic_DNA"/>
</dbReference>
<dbReference type="Proteomes" id="UP000651085">
    <property type="component" value="Unassembled WGS sequence"/>
</dbReference>
<keyword evidence="2" id="KW-1185">Reference proteome</keyword>
<dbReference type="RefSeq" id="WP_262433370.1">
    <property type="nucleotide sequence ID" value="NZ_JACRTF010000001.1"/>
</dbReference>
<organism evidence="1 2">
    <name type="scientific">Jilunia laotingensis</name>
    <dbReference type="NCBI Taxonomy" id="2763675"/>
    <lineage>
        <taxon>Bacteria</taxon>
        <taxon>Pseudomonadati</taxon>
        <taxon>Bacteroidota</taxon>
        <taxon>Bacteroidia</taxon>
        <taxon>Bacteroidales</taxon>
        <taxon>Bacteroidaceae</taxon>
        <taxon>Jilunia</taxon>
    </lineage>
</organism>
<dbReference type="SUPFAM" id="SSF55874">
    <property type="entry name" value="ATPase domain of HSP90 chaperone/DNA topoisomerase II/histidine kinase"/>
    <property type="match status" value="1"/>
</dbReference>
<protein>
    <recommendedName>
        <fullName evidence="3">Protein NO VEIN C-terminal domain-containing protein</fullName>
    </recommendedName>
</protein>
<dbReference type="AlphaFoldDB" id="A0A926IP44"/>
<comment type="caution">
    <text evidence="1">The sequence shown here is derived from an EMBL/GenBank/DDBJ whole genome shotgun (WGS) entry which is preliminary data.</text>
</comment>
<dbReference type="NCBIfam" id="NF047352">
    <property type="entry name" value="P_loop_sacsin"/>
    <property type="match status" value="1"/>
</dbReference>
<proteinExistence type="predicted"/>